<dbReference type="Gene3D" id="1.10.1410.40">
    <property type="match status" value="1"/>
</dbReference>
<comment type="caution">
    <text evidence="4">The sequence shown here is derived from an EMBL/GenBank/DDBJ whole genome shotgun (WGS) entry which is preliminary data.</text>
</comment>
<evidence type="ECO:0000259" key="2">
    <source>
        <dbReference type="Pfam" id="PF03281"/>
    </source>
</evidence>
<dbReference type="InterPro" id="IPR046906">
    <property type="entry name" value="Mab-21_HhH/H2TH-like"/>
</dbReference>
<reference evidence="4" key="2">
    <citation type="submission" date="2020-11" db="EMBL/GenBank/DDBJ databases">
        <authorList>
            <person name="McCartney M.A."/>
            <person name="Auch B."/>
            <person name="Kono T."/>
            <person name="Mallez S."/>
            <person name="Becker A."/>
            <person name="Gohl D.M."/>
            <person name="Silverstein K.A.T."/>
            <person name="Koren S."/>
            <person name="Bechman K.B."/>
            <person name="Herman A."/>
            <person name="Abrahante J.E."/>
            <person name="Garbe J."/>
        </authorList>
    </citation>
    <scope>NUCLEOTIDE SEQUENCE</scope>
    <source>
        <strain evidence="4">Duluth1</strain>
        <tissue evidence="4">Whole animal</tissue>
    </source>
</reference>
<dbReference type="PANTHER" id="PTHR10656:SF69">
    <property type="entry name" value="MAB-21-LIKE HHH_H2TH-LIKE DOMAIN-CONTAINING PROTEIN"/>
    <property type="match status" value="1"/>
</dbReference>
<dbReference type="InterPro" id="IPR046903">
    <property type="entry name" value="Mab-21-like_nuc_Trfase"/>
</dbReference>
<gene>
    <name evidence="4" type="ORF">DPMN_191756</name>
</gene>
<dbReference type="OrthoDB" id="5968689at2759"/>
<evidence type="ECO:0000259" key="3">
    <source>
        <dbReference type="Pfam" id="PF20266"/>
    </source>
</evidence>
<dbReference type="EMBL" id="JAIWYP010000045">
    <property type="protein sequence ID" value="KAH3691081.1"/>
    <property type="molecule type" value="Genomic_DNA"/>
</dbReference>
<protein>
    <recommendedName>
        <fullName evidence="6">Mab-21-like nucleotidyltransferase domain-containing protein</fullName>
    </recommendedName>
</protein>
<dbReference type="InterPro" id="IPR024810">
    <property type="entry name" value="MAB21L/cGLR"/>
</dbReference>
<evidence type="ECO:0008006" key="6">
    <source>
        <dbReference type="Google" id="ProtNLM"/>
    </source>
</evidence>
<feature type="domain" description="Mab-21-like nucleotidyltransferase" evidence="2">
    <location>
        <begin position="285"/>
        <end position="379"/>
    </location>
</feature>
<dbReference type="AlphaFoldDB" id="A0A9D3Y346"/>
<dbReference type="SMART" id="SM01265">
    <property type="entry name" value="Mab-21"/>
    <property type="match status" value="1"/>
</dbReference>
<proteinExistence type="inferred from homology"/>
<dbReference type="PANTHER" id="PTHR10656">
    <property type="entry name" value="CELL FATE DETERMINING PROTEIN MAB21-RELATED"/>
    <property type="match status" value="1"/>
</dbReference>
<accession>A0A9D3Y346</accession>
<feature type="domain" description="Mab-21-like HhH/H2TH-like" evidence="3">
    <location>
        <begin position="390"/>
        <end position="472"/>
    </location>
</feature>
<name>A0A9D3Y346_DREPO</name>
<evidence type="ECO:0000313" key="4">
    <source>
        <dbReference type="EMBL" id="KAH3691081.1"/>
    </source>
</evidence>
<organism evidence="4 5">
    <name type="scientific">Dreissena polymorpha</name>
    <name type="common">Zebra mussel</name>
    <name type="synonym">Mytilus polymorpha</name>
    <dbReference type="NCBI Taxonomy" id="45954"/>
    <lineage>
        <taxon>Eukaryota</taxon>
        <taxon>Metazoa</taxon>
        <taxon>Spiralia</taxon>
        <taxon>Lophotrochozoa</taxon>
        <taxon>Mollusca</taxon>
        <taxon>Bivalvia</taxon>
        <taxon>Autobranchia</taxon>
        <taxon>Heteroconchia</taxon>
        <taxon>Euheterodonta</taxon>
        <taxon>Imparidentia</taxon>
        <taxon>Neoheterodontei</taxon>
        <taxon>Myida</taxon>
        <taxon>Dreissenoidea</taxon>
        <taxon>Dreissenidae</taxon>
        <taxon>Dreissena</taxon>
    </lineage>
</organism>
<evidence type="ECO:0000313" key="5">
    <source>
        <dbReference type="Proteomes" id="UP000828390"/>
    </source>
</evidence>
<dbReference type="Proteomes" id="UP000828390">
    <property type="component" value="Unassembled WGS sequence"/>
</dbReference>
<dbReference type="Pfam" id="PF03281">
    <property type="entry name" value="Mab-21"/>
    <property type="match status" value="1"/>
</dbReference>
<comment type="similarity">
    <text evidence="1">Belongs to the mab-21 family.</text>
</comment>
<evidence type="ECO:0000256" key="1">
    <source>
        <dbReference type="ARBA" id="ARBA00008307"/>
    </source>
</evidence>
<dbReference type="Pfam" id="PF20266">
    <property type="entry name" value="Mab-21_C"/>
    <property type="match status" value="1"/>
</dbReference>
<keyword evidence="5" id="KW-1185">Reference proteome</keyword>
<sequence>MESTSEEQRVNEDSTELFQLAGQIDSTLDSRITSLLSNVRIFNAFLKFFDVEELVPVGSSQDGSKVNVPGDGGDVDILLISKAVVLDEDLLEYDSRFPAYARVWGIEEHEKFLKRKRLIDDVYLPVNVLKNLEHRLYGLLRFYISIATRPGISDCGRIYNTFRESAVGFEVAALDGESALTAVQINQVPDIRIGKFKVGMKLIHNALDSLEALALKEDPHDFPDSQSQASFLNLVECVASAVIKMVHLTDGYETKKECFKRQERHEPEPFTVPIHYDIAESLQIVGETIELPKLMTADMVPAFSVRGWPRVAEEWITRARRWPTNELVQDVVHIGCQIVAKRPLYPELNGDRKNEDHSSEADEYDDCFRLSFSQCELALAKQFSEIQLLCWRTLKAYQKSFLRNEPPVLTSYHWKTVLFWIREETDDEFWSERNFLNCVSKALDFMITCLLDRFLPGYFVRKENLISGCREDLVVKTLNMVIEIRKAPYAYLLNFVEDPPTPDVYPVSKDKIRDFVRAENQQTLVENITGNVIQTVVVCGYE</sequence>
<reference evidence="4" key="1">
    <citation type="journal article" date="2019" name="bioRxiv">
        <title>The Genome of the Zebra Mussel, Dreissena polymorpha: A Resource for Invasive Species Research.</title>
        <authorList>
            <person name="McCartney M.A."/>
            <person name="Auch B."/>
            <person name="Kono T."/>
            <person name="Mallez S."/>
            <person name="Zhang Y."/>
            <person name="Obille A."/>
            <person name="Becker A."/>
            <person name="Abrahante J.E."/>
            <person name="Garbe J."/>
            <person name="Badalamenti J.P."/>
            <person name="Herman A."/>
            <person name="Mangelson H."/>
            <person name="Liachko I."/>
            <person name="Sullivan S."/>
            <person name="Sone E.D."/>
            <person name="Koren S."/>
            <person name="Silverstein K.A.T."/>
            <person name="Beckman K.B."/>
            <person name="Gohl D.M."/>
        </authorList>
    </citation>
    <scope>NUCLEOTIDE SEQUENCE</scope>
    <source>
        <strain evidence="4">Duluth1</strain>
        <tissue evidence="4">Whole animal</tissue>
    </source>
</reference>